<keyword evidence="4" id="KW-1185">Reference proteome</keyword>
<proteinExistence type="inferred from homology"/>
<dbReference type="InterPro" id="IPR057326">
    <property type="entry name" value="KR_dom"/>
</dbReference>
<dbReference type="Pfam" id="PF13561">
    <property type="entry name" value="adh_short_C2"/>
    <property type="match status" value="1"/>
</dbReference>
<dbReference type="PANTHER" id="PTHR42879:SF2">
    <property type="entry name" value="3-OXOACYL-[ACYL-CARRIER-PROTEIN] REDUCTASE FABG"/>
    <property type="match status" value="1"/>
</dbReference>
<feature type="domain" description="Ketoreductase" evidence="2">
    <location>
        <begin position="11"/>
        <end position="182"/>
    </location>
</feature>
<dbReference type="InterPro" id="IPR020904">
    <property type="entry name" value="Sc_DH/Rdtase_CS"/>
</dbReference>
<dbReference type="SMART" id="SM00822">
    <property type="entry name" value="PKS_KR"/>
    <property type="match status" value="1"/>
</dbReference>
<dbReference type="PRINTS" id="PR00080">
    <property type="entry name" value="SDRFAMILY"/>
</dbReference>
<gene>
    <name evidence="3" type="ORF">WAB15_23905</name>
</gene>
<dbReference type="InterPro" id="IPR036291">
    <property type="entry name" value="NAD(P)-bd_dom_sf"/>
</dbReference>
<name>A0ABZ2QQW6_9ACTN</name>
<organism evidence="3 4">
    <name type="scientific">Streptomyces sirii</name>
    <dbReference type="NCBI Taxonomy" id="3127701"/>
    <lineage>
        <taxon>Bacteria</taxon>
        <taxon>Bacillati</taxon>
        <taxon>Actinomycetota</taxon>
        <taxon>Actinomycetes</taxon>
        <taxon>Kitasatosporales</taxon>
        <taxon>Streptomycetaceae</taxon>
        <taxon>Streptomyces</taxon>
    </lineage>
</organism>
<evidence type="ECO:0000313" key="3">
    <source>
        <dbReference type="EMBL" id="WXK78780.1"/>
    </source>
</evidence>
<dbReference type="InterPro" id="IPR050259">
    <property type="entry name" value="SDR"/>
</dbReference>
<dbReference type="PRINTS" id="PR00081">
    <property type="entry name" value="GDHRDH"/>
</dbReference>
<dbReference type="GO" id="GO:0016491">
    <property type="term" value="F:oxidoreductase activity"/>
    <property type="evidence" value="ECO:0007669"/>
    <property type="project" value="UniProtKB-KW"/>
</dbReference>
<dbReference type="InterPro" id="IPR002347">
    <property type="entry name" value="SDR_fam"/>
</dbReference>
<dbReference type="PROSITE" id="PS00061">
    <property type="entry name" value="ADH_SHORT"/>
    <property type="match status" value="1"/>
</dbReference>
<accession>A0ABZ2QQW6</accession>
<evidence type="ECO:0000256" key="1">
    <source>
        <dbReference type="ARBA" id="ARBA00006484"/>
    </source>
</evidence>
<protein>
    <submittedName>
        <fullName evidence="3">3-oxoacyl-ACP reductase family protein</fullName>
        <ecNumber evidence="3">1.1.1.-</ecNumber>
    </submittedName>
</protein>
<evidence type="ECO:0000313" key="4">
    <source>
        <dbReference type="Proteomes" id="UP001626628"/>
    </source>
</evidence>
<dbReference type="RefSeq" id="WP_407287499.1">
    <property type="nucleotide sequence ID" value="NZ_CP147982.1"/>
</dbReference>
<sequence>MREDTMEFEGQVALVTGGSRGIGRAIALKLAAAGCDIALNYRSATREAEQVAERIAGLGRRVELFQGDVSDPDVPQAVFTGVRGSFGRLDVLVNNAGITRDELLVNQSLKDIEEVLATNLVAPMLTVQAAAPLMLRRRYGRIVNISSSAASKPGRGQSNYAAAKGGLEAFTKAMAVELASRGILVNAVAPGVINTEMTDTIRSHGEEEIMRRLLVKSYAEPETIADAVAYLASPRNTYTTGEVLHVDGGLKMA</sequence>
<dbReference type="EC" id="1.1.1.-" evidence="3"/>
<dbReference type="Gene3D" id="3.40.50.720">
    <property type="entry name" value="NAD(P)-binding Rossmann-like Domain"/>
    <property type="match status" value="1"/>
</dbReference>
<evidence type="ECO:0000259" key="2">
    <source>
        <dbReference type="SMART" id="SM00822"/>
    </source>
</evidence>
<keyword evidence="3" id="KW-0560">Oxidoreductase</keyword>
<dbReference type="EMBL" id="CP147982">
    <property type="protein sequence ID" value="WXK78780.1"/>
    <property type="molecule type" value="Genomic_DNA"/>
</dbReference>
<dbReference type="NCBIfam" id="NF009466">
    <property type="entry name" value="PRK12826.1-2"/>
    <property type="match status" value="1"/>
</dbReference>
<reference evidence="3 4" key="1">
    <citation type="submission" date="2024-03" db="EMBL/GenBank/DDBJ databases">
        <title>The complete genome of Streptomyces sirii sp.nov.</title>
        <authorList>
            <person name="Zakalyukina Y.V."/>
            <person name="Belik A.R."/>
            <person name="Biryukov M.V."/>
            <person name="Baturina O.A."/>
            <person name="Kabilov M.R."/>
        </authorList>
    </citation>
    <scope>NUCLEOTIDE SEQUENCE [LARGE SCALE GENOMIC DNA]</scope>
    <source>
        <strain evidence="3 4">BP-8</strain>
    </source>
</reference>
<dbReference type="PANTHER" id="PTHR42879">
    <property type="entry name" value="3-OXOACYL-(ACYL-CARRIER-PROTEIN) REDUCTASE"/>
    <property type="match status" value="1"/>
</dbReference>
<dbReference type="Proteomes" id="UP001626628">
    <property type="component" value="Chromosome"/>
</dbReference>
<comment type="similarity">
    <text evidence="1">Belongs to the short-chain dehydrogenases/reductases (SDR) family.</text>
</comment>
<dbReference type="SUPFAM" id="SSF51735">
    <property type="entry name" value="NAD(P)-binding Rossmann-fold domains"/>
    <property type="match status" value="1"/>
</dbReference>